<evidence type="ECO:0008006" key="3">
    <source>
        <dbReference type="Google" id="ProtNLM"/>
    </source>
</evidence>
<dbReference type="EMBL" id="FLUA01000021">
    <property type="protein sequence ID" value="SBV62498.1"/>
    <property type="molecule type" value="Genomic_DNA"/>
</dbReference>
<evidence type="ECO:0000313" key="2">
    <source>
        <dbReference type="EMBL" id="SBV63717.1"/>
    </source>
</evidence>
<sequence>MEILQTTVFQRWEQNLRDRRAKTLIAARLFRLANGLAGDVKPIGECSPVHWTIRRPSAMNKLTHYDPTTALVDDEEIAVFMADALETGDATYIAKALGVVARAKGMANIAAETGLSREQLYRSFSEKGNPTLKTTLAVMKALGIGLTVKV</sequence>
<dbReference type="PANTHER" id="PTHR40275:SF1">
    <property type="entry name" value="SSL7038 PROTEIN"/>
    <property type="match status" value="1"/>
</dbReference>
<organism evidence="2">
    <name type="scientific">uncultured Citrobacter sp</name>
    <dbReference type="NCBI Taxonomy" id="200446"/>
    <lineage>
        <taxon>Bacteria</taxon>
        <taxon>Pseudomonadati</taxon>
        <taxon>Pseudomonadota</taxon>
        <taxon>Gammaproteobacteria</taxon>
        <taxon>Enterobacterales</taxon>
        <taxon>Enterobacteriaceae</taxon>
        <taxon>Citrobacter</taxon>
        <taxon>environmental samples</taxon>
    </lineage>
</organism>
<reference evidence="2" key="1">
    <citation type="submission" date="2016-04" db="EMBL/GenBank/DDBJ databases">
        <authorList>
            <person name="Evans L.H."/>
            <person name="Alamgir A."/>
            <person name="Owens N."/>
            <person name="Weber N.D."/>
            <person name="Virtaneva K."/>
            <person name="Barbian K."/>
            <person name="Babar A."/>
            <person name="Rosenke K."/>
        </authorList>
    </citation>
    <scope>NUCLEOTIDE SEQUENCE</scope>
    <source>
        <strain evidence="1">86-2</strain>
        <strain evidence="2">92-3</strain>
    </source>
</reference>
<dbReference type="EMBL" id="FLUB01000016">
    <property type="protein sequence ID" value="SBV63717.1"/>
    <property type="molecule type" value="Genomic_DNA"/>
</dbReference>
<dbReference type="PANTHER" id="PTHR40275">
    <property type="entry name" value="SSL7038 PROTEIN"/>
    <property type="match status" value="1"/>
</dbReference>
<dbReference type="InterPro" id="IPR010982">
    <property type="entry name" value="Lambda_DNA-bd_dom_sf"/>
</dbReference>
<evidence type="ECO:0000313" key="1">
    <source>
        <dbReference type="EMBL" id="SBV62498.1"/>
    </source>
</evidence>
<dbReference type="Pfam" id="PF21716">
    <property type="entry name" value="dnstrm_HI1420"/>
    <property type="match status" value="1"/>
</dbReference>
<gene>
    <name evidence="1" type="ORF">KL86CIT2_240012</name>
    <name evidence="2" type="ORF">KM92CIT3_40036</name>
</gene>
<proteinExistence type="predicted"/>
<name>A0A212IAF5_9ENTR</name>
<accession>A0A212IAF5</accession>
<dbReference type="InterPro" id="IPR014057">
    <property type="entry name" value="HI1420"/>
</dbReference>
<protein>
    <recommendedName>
        <fullName evidence="3">Addiction module antidote protein</fullName>
    </recommendedName>
</protein>
<dbReference type="NCBIfam" id="TIGR02684">
    <property type="entry name" value="dnstrm_HI1420"/>
    <property type="match status" value="1"/>
</dbReference>
<dbReference type="AlphaFoldDB" id="A0A212IAF5"/>
<dbReference type="SUPFAM" id="SSF47413">
    <property type="entry name" value="lambda repressor-like DNA-binding domains"/>
    <property type="match status" value="1"/>
</dbReference>
<dbReference type="GO" id="GO:0003677">
    <property type="term" value="F:DNA binding"/>
    <property type="evidence" value="ECO:0007669"/>
    <property type="project" value="InterPro"/>
</dbReference>